<evidence type="ECO:0000256" key="1">
    <source>
        <dbReference type="ARBA" id="ARBA00001933"/>
    </source>
</evidence>
<keyword evidence="6 13" id="KW-0456">Lyase</keyword>
<dbReference type="InterPro" id="IPR017824">
    <property type="entry name" value="Aminodeoxychorismate_lyase_IV"/>
</dbReference>
<dbReference type="PANTHER" id="PTHR42743:SF2">
    <property type="entry name" value="AMINODEOXYCHORISMATE LYASE"/>
    <property type="match status" value="1"/>
</dbReference>
<name>A0A1I3R605_9GAMM</name>
<protein>
    <recommendedName>
        <fullName evidence="8 10">Aminodeoxychorismate lyase</fullName>
        <ecNumber evidence="8 10">4.1.3.38</ecNumber>
    </recommendedName>
</protein>
<dbReference type="NCBIfam" id="NF004761">
    <property type="entry name" value="PRK06092.1"/>
    <property type="match status" value="1"/>
</dbReference>
<evidence type="ECO:0000313" key="13">
    <source>
        <dbReference type="EMBL" id="SFJ40861.1"/>
    </source>
</evidence>
<dbReference type="InterPro" id="IPR036038">
    <property type="entry name" value="Aminotransferase-like"/>
</dbReference>
<evidence type="ECO:0000256" key="2">
    <source>
        <dbReference type="ARBA" id="ARBA00009320"/>
    </source>
</evidence>
<dbReference type="Gene3D" id="3.20.10.10">
    <property type="entry name" value="D-amino Acid Aminotransferase, subunit A, domain 2"/>
    <property type="match status" value="1"/>
</dbReference>
<dbReference type="PANTHER" id="PTHR42743">
    <property type="entry name" value="AMINO-ACID AMINOTRANSFERASE"/>
    <property type="match status" value="1"/>
</dbReference>
<evidence type="ECO:0000256" key="9">
    <source>
        <dbReference type="ARBA" id="ARBA00049529"/>
    </source>
</evidence>
<dbReference type="InterPro" id="IPR043132">
    <property type="entry name" value="BCAT-like_C"/>
</dbReference>
<organism evidence="13 14">
    <name type="scientific">Candidatus Pantoea symbiotica</name>
    <dbReference type="NCBI Taxonomy" id="1884370"/>
    <lineage>
        <taxon>Bacteria</taxon>
        <taxon>Pseudomonadati</taxon>
        <taxon>Pseudomonadota</taxon>
        <taxon>Gammaproteobacteria</taxon>
        <taxon>Enterobacterales</taxon>
        <taxon>Erwiniaceae</taxon>
        <taxon>Pantoea</taxon>
    </lineage>
</organism>
<dbReference type="InterPro" id="IPR050571">
    <property type="entry name" value="Class-IV_PLP-Dep_Aminotrnsfr"/>
</dbReference>
<comment type="pathway">
    <text evidence="7">Cofactor biosynthesis; tetrahydrofolate biosynthesis; 4-aminobenzoate from chorismate: step 2/2.</text>
</comment>
<dbReference type="NCBIfam" id="TIGR03461">
    <property type="entry name" value="pabC_Proteo"/>
    <property type="match status" value="1"/>
</dbReference>
<dbReference type="Gene3D" id="3.30.470.10">
    <property type="match status" value="1"/>
</dbReference>
<dbReference type="InterPro" id="IPR018300">
    <property type="entry name" value="Aminotrans_IV_CS"/>
</dbReference>
<keyword evidence="5" id="KW-0289">Folate biosynthesis</keyword>
<keyword evidence="14" id="KW-1185">Reference proteome</keyword>
<evidence type="ECO:0000256" key="4">
    <source>
        <dbReference type="ARBA" id="ARBA00022898"/>
    </source>
</evidence>
<dbReference type="EMBL" id="FOSD01000001">
    <property type="protein sequence ID" value="SFJ40861.1"/>
    <property type="molecule type" value="Genomic_DNA"/>
</dbReference>
<evidence type="ECO:0000256" key="6">
    <source>
        <dbReference type="ARBA" id="ARBA00023239"/>
    </source>
</evidence>
<dbReference type="SUPFAM" id="SSF56752">
    <property type="entry name" value="D-aminoacid aminotransferase-like PLP-dependent enzymes"/>
    <property type="match status" value="1"/>
</dbReference>
<dbReference type="Pfam" id="PF01063">
    <property type="entry name" value="Aminotran_4"/>
    <property type="match status" value="1"/>
</dbReference>
<evidence type="ECO:0000256" key="10">
    <source>
        <dbReference type="NCBIfam" id="TIGR03461"/>
    </source>
</evidence>
<comment type="cofactor">
    <cofactor evidence="1 12">
        <name>pyridoxal 5'-phosphate</name>
        <dbReference type="ChEBI" id="CHEBI:597326"/>
    </cofactor>
</comment>
<evidence type="ECO:0000256" key="8">
    <source>
        <dbReference type="ARBA" id="ARBA00035676"/>
    </source>
</evidence>
<evidence type="ECO:0000256" key="7">
    <source>
        <dbReference type="ARBA" id="ARBA00035633"/>
    </source>
</evidence>
<sequence>MRAFFIYSTVVIKAANMWINGIPQTELSARDRAVQFGDGCFTTAAVINGHIVMLDAHLQRLKEGCARLLMDAPDLAQLAAEMHHAAAQQTQAVLKVILTPGAGGRGYSRAGCQTPTRILSLSPWPQHYATLQQQGAVLHTSPMRLARNPLLAGVKHLNRLEQVLIRQHLDQTGGDEALVLDTNGTVVECCAANLFWRKGNNVFTPQLEQAGVDGIMRRYLMAQMAANGQTCQLIDGSRDDVLNADEVVICNALMPVLPVRQIDDVSFSARSLYQQLRASCPTMEAS</sequence>
<dbReference type="PROSITE" id="PS00770">
    <property type="entry name" value="AA_TRANSFER_CLASS_4"/>
    <property type="match status" value="1"/>
</dbReference>
<comment type="similarity">
    <text evidence="2 11">Belongs to the class-IV pyridoxal-phosphate-dependent aminotransferase family.</text>
</comment>
<comment type="catalytic activity">
    <reaction evidence="9">
        <text>4-amino-4-deoxychorismate = 4-aminobenzoate + pyruvate + H(+)</text>
        <dbReference type="Rhea" id="RHEA:16201"/>
        <dbReference type="ChEBI" id="CHEBI:15361"/>
        <dbReference type="ChEBI" id="CHEBI:15378"/>
        <dbReference type="ChEBI" id="CHEBI:17836"/>
        <dbReference type="ChEBI" id="CHEBI:58406"/>
        <dbReference type="EC" id="4.1.3.38"/>
    </reaction>
</comment>
<comment type="subunit">
    <text evidence="3">Homodimer.</text>
</comment>
<dbReference type="EC" id="4.1.3.38" evidence="8 10"/>
<reference evidence="13 14" key="1">
    <citation type="submission" date="2016-10" db="EMBL/GenBank/DDBJ databases">
        <authorList>
            <person name="Varghese N."/>
            <person name="Submissions S."/>
        </authorList>
    </citation>
    <scope>NUCLEOTIDE SEQUENCE [LARGE SCALE GENOMIC DNA]</scope>
    <source>
        <strain evidence="13 14">YR512</strain>
    </source>
</reference>
<dbReference type="CDD" id="cd01559">
    <property type="entry name" value="ADCL_like"/>
    <property type="match status" value="1"/>
</dbReference>
<dbReference type="InterPro" id="IPR043131">
    <property type="entry name" value="BCAT-like_N"/>
</dbReference>
<proteinExistence type="inferred from homology"/>
<dbReference type="Proteomes" id="UP000198841">
    <property type="component" value="Unassembled WGS sequence"/>
</dbReference>
<evidence type="ECO:0000313" key="14">
    <source>
        <dbReference type="Proteomes" id="UP000198841"/>
    </source>
</evidence>
<dbReference type="InterPro" id="IPR001544">
    <property type="entry name" value="Aminotrans_IV"/>
</dbReference>
<evidence type="ECO:0000256" key="11">
    <source>
        <dbReference type="RuleBase" id="RU004106"/>
    </source>
</evidence>
<gene>
    <name evidence="13" type="ORF">SAMN05518863_101382</name>
</gene>
<accession>A0A1I3R605</accession>
<dbReference type="GO" id="GO:0016829">
    <property type="term" value="F:lyase activity"/>
    <property type="evidence" value="ECO:0007669"/>
    <property type="project" value="UniProtKB-KW"/>
</dbReference>
<evidence type="ECO:0000256" key="12">
    <source>
        <dbReference type="RuleBase" id="RU004516"/>
    </source>
</evidence>
<evidence type="ECO:0000256" key="5">
    <source>
        <dbReference type="ARBA" id="ARBA00022909"/>
    </source>
</evidence>
<keyword evidence="4 12" id="KW-0663">Pyridoxal phosphate</keyword>
<comment type="caution">
    <text evidence="13">The sequence shown here is derived from an EMBL/GenBank/DDBJ whole genome shotgun (WGS) entry which is preliminary data.</text>
</comment>
<evidence type="ECO:0000256" key="3">
    <source>
        <dbReference type="ARBA" id="ARBA00011738"/>
    </source>
</evidence>